<evidence type="ECO:0000313" key="1">
    <source>
        <dbReference type="EMBL" id="GBM09895.1"/>
    </source>
</evidence>
<dbReference type="EMBL" id="BGPR01000277">
    <property type="protein sequence ID" value="GBM09895.1"/>
    <property type="molecule type" value="Genomic_DNA"/>
</dbReference>
<evidence type="ECO:0000313" key="2">
    <source>
        <dbReference type="Proteomes" id="UP000499080"/>
    </source>
</evidence>
<organism evidence="1 2">
    <name type="scientific">Araneus ventricosus</name>
    <name type="common">Orbweaver spider</name>
    <name type="synonym">Epeira ventricosa</name>
    <dbReference type="NCBI Taxonomy" id="182803"/>
    <lineage>
        <taxon>Eukaryota</taxon>
        <taxon>Metazoa</taxon>
        <taxon>Ecdysozoa</taxon>
        <taxon>Arthropoda</taxon>
        <taxon>Chelicerata</taxon>
        <taxon>Arachnida</taxon>
        <taxon>Araneae</taxon>
        <taxon>Araneomorphae</taxon>
        <taxon>Entelegynae</taxon>
        <taxon>Araneoidea</taxon>
        <taxon>Araneidae</taxon>
        <taxon>Araneus</taxon>
    </lineage>
</organism>
<comment type="caution">
    <text evidence="1">The sequence shown here is derived from an EMBL/GenBank/DDBJ whole genome shotgun (WGS) entry which is preliminary data.</text>
</comment>
<keyword evidence="2" id="KW-1185">Reference proteome</keyword>
<gene>
    <name evidence="1" type="ORF">AVEN_241219_1</name>
</gene>
<proteinExistence type="predicted"/>
<accession>A0A4Y2D2W6</accession>
<dbReference type="Proteomes" id="UP000499080">
    <property type="component" value="Unassembled WGS sequence"/>
</dbReference>
<reference evidence="1 2" key="1">
    <citation type="journal article" date="2019" name="Sci. Rep.">
        <title>Orb-weaving spider Araneus ventricosus genome elucidates the spidroin gene catalogue.</title>
        <authorList>
            <person name="Kono N."/>
            <person name="Nakamura H."/>
            <person name="Ohtoshi R."/>
            <person name="Moran D.A.P."/>
            <person name="Shinohara A."/>
            <person name="Yoshida Y."/>
            <person name="Fujiwara M."/>
            <person name="Mori M."/>
            <person name="Tomita M."/>
            <person name="Arakawa K."/>
        </authorList>
    </citation>
    <scope>NUCLEOTIDE SEQUENCE [LARGE SCALE GENOMIC DNA]</scope>
</reference>
<dbReference type="AlphaFoldDB" id="A0A4Y2D2W6"/>
<sequence>MRQLGNRQRKTEVKAVVGIGDWRVEARVGGRGIRHSRYFLWALGAELPSLASVGEPNNYSPGRLHFIRRPCVQLHPISKEAVAQRGSCFPFVSWC</sequence>
<name>A0A4Y2D2W6_ARAVE</name>
<protein>
    <submittedName>
        <fullName evidence="1">Uncharacterized protein</fullName>
    </submittedName>
</protein>